<comment type="similarity">
    <text evidence="1">Belongs to the sigma-70 factor family. ECF subfamily.</text>
</comment>
<dbReference type="NCBIfam" id="TIGR02937">
    <property type="entry name" value="sigma70-ECF"/>
    <property type="match status" value="1"/>
</dbReference>
<sequence length="200" mass="22604">MNRLKEPIVYQAHSNDPPGSSDRGIRRDAAFSLLVHRQTQFLYRIALSLVRNPQDAEDVVQETLLKLFRGEAWLQMENERAFLARAVWRVGLNHLARSGAKAMRHAEDVTVMNLAAPGDSPEDRAVDMSQRRLLHRLIDALPEDLRQPLLLSAVEGISSAEVGYTLDLPEGTVRTRIMRARNELKRRFAAGTQGSSEVRR</sequence>
<dbReference type="InterPro" id="IPR007627">
    <property type="entry name" value="RNA_pol_sigma70_r2"/>
</dbReference>
<dbReference type="Gene3D" id="1.10.1740.10">
    <property type="match status" value="1"/>
</dbReference>
<dbReference type="CDD" id="cd06171">
    <property type="entry name" value="Sigma70_r4"/>
    <property type="match status" value="1"/>
</dbReference>
<feature type="domain" description="RNA polymerase sigma-70 region 2" evidence="6">
    <location>
        <begin position="34"/>
        <end position="98"/>
    </location>
</feature>
<reference evidence="8 9" key="1">
    <citation type="submission" date="2017-06" db="EMBL/GenBank/DDBJ databases">
        <authorList>
            <person name="Kim H.J."/>
            <person name="Triplett B.A."/>
        </authorList>
    </citation>
    <scope>NUCLEOTIDE SEQUENCE [LARGE SCALE GENOMIC DNA]</scope>
    <source>
        <strain evidence="8 9">DSM 18704</strain>
    </source>
</reference>
<gene>
    <name evidence="8" type="ORF">SAMN05421770_106308</name>
</gene>
<dbReference type="GO" id="GO:0016987">
    <property type="term" value="F:sigma factor activity"/>
    <property type="evidence" value="ECO:0007669"/>
    <property type="project" value="UniProtKB-KW"/>
</dbReference>
<dbReference type="PANTHER" id="PTHR43133:SF51">
    <property type="entry name" value="RNA POLYMERASE SIGMA FACTOR"/>
    <property type="match status" value="1"/>
</dbReference>
<proteinExistence type="inferred from homology"/>
<dbReference type="InterPro" id="IPR014284">
    <property type="entry name" value="RNA_pol_sigma-70_dom"/>
</dbReference>
<dbReference type="GO" id="GO:0003677">
    <property type="term" value="F:DNA binding"/>
    <property type="evidence" value="ECO:0007669"/>
    <property type="project" value="InterPro"/>
</dbReference>
<evidence type="ECO:0000313" key="8">
    <source>
        <dbReference type="EMBL" id="SNT28330.1"/>
    </source>
</evidence>
<evidence type="ECO:0000256" key="3">
    <source>
        <dbReference type="ARBA" id="ARBA00023082"/>
    </source>
</evidence>
<dbReference type="EMBL" id="FZOU01000006">
    <property type="protein sequence ID" value="SNT28330.1"/>
    <property type="molecule type" value="Genomic_DNA"/>
</dbReference>
<dbReference type="SUPFAM" id="SSF88659">
    <property type="entry name" value="Sigma3 and sigma4 domains of RNA polymerase sigma factors"/>
    <property type="match status" value="1"/>
</dbReference>
<keyword evidence="3" id="KW-0731">Sigma factor</keyword>
<dbReference type="InterPro" id="IPR013249">
    <property type="entry name" value="RNA_pol_sigma70_r4_t2"/>
</dbReference>
<feature type="domain" description="RNA polymerase sigma factor 70 region 4 type 2" evidence="7">
    <location>
        <begin position="132"/>
        <end position="184"/>
    </location>
</feature>
<dbReference type="InterPro" id="IPR013324">
    <property type="entry name" value="RNA_pol_sigma_r3/r4-like"/>
</dbReference>
<evidence type="ECO:0000256" key="1">
    <source>
        <dbReference type="ARBA" id="ARBA00010641"/>
    </source>
</evidence>
<dbReference type="Pfam" id="PF04542">
    <property type="entry name" value="Sigma70_r2"/>
    <property type="match status" value="1"/>
</dbReference>
<dbReference type="PANTHER" id="PTHR43133">
    <property type="entry name" value="RNA POLYMERASE ECF-TYPE SIGMA FACTO"/>
    <property type="match status" value="1"/>
</dbReference>
<evidence type="ECO:0000313" key="9">
    <source>
        <dbReference type="Proteomes" id="UP000198356"/>
    </source>
</evidence>
<organism evidence="8 9">
    <name type="scientific">Granulicella rosea</name>
    <dbReference type="NCBI Taxonomy" id="474952"/>
    <lineage>
        <taxon>Bacteria</taxon>
        <taxon>Pseudomonadati</taxon>
        <taxon>Acidobacteriota</taxon>
        <taxon>Terriglobia</taxon>
        <taxon>Terriglobales</taxon>
        <taxon>Acidobacteriaceae</taxon>
        <taxon>Granulicella</taxon>
    </lineage>
</organism>
<dbReference type="Gene3D" id="1.10.10.10">
    <property type="entry name" value="Winged helix-like DNA-binding domain superfamily/Winged helix DNA-binding domain"/>
    <property type="match status" value="1"/>
</dbReference>
<feature type="region of interest" description="Disordered" evidence="5">
    <location>
        <begin position="1"/>
        <end position="24"/>
    </location>
</feature>
<evidence type="ECO:0000259" key="6">
    <source>
        <dbReference type="Pfam" id="PF04542"/>
    </source>
</evidence>
<dbReference type="Proteomes" id="UP000198356">
    <property type="component" value="Unassembled WGS sequence"/>
</dbReference>
<dbReference type="SUPFAM" id="SSF88946">
    <property type="entry name" value="Sigma2 domain of RNA polymerase sigma factors"/>
    <property type="match status" value="1"/>
</dbReference>
<dbReference type="InterPro" id="IPR039425">
    <property type="entry name" value="RNA_pol_sigma-70-like"/>
</dbReference>
<name>A0A239LDF3_9BACT</name>
<evidence type="ECO:0000259" key="7">
    <source>
        <dbReference type="Pfam" id="PF08281"/>
    </source>
</evidence>
<evidence type="ECO:0000256" key="5">
    <source>
        <dbReference type="SAM" id="MobiDB-lite"/>
    </source>
</evidence>
<keyword evidence="4" id="KW-0804">Transcription</keyword>
<keyword evidence="9" id="KW-1185">Reference proteome</keyword>
<accession>A0A239LDF3</accession>
<dbReference type="Pfam" id="PF08281">
    <property type="entry name" value="Sigma70_r4_2"/>
    <property type="match status" value="1"/>
</dbReference>
<protein>
    <submittedName>
        <fullName evidence="8">RNA polymerase sigma-70 factor, ECF subfamily</fullName>
    </submittedName>
</protein>
<keyword evidence="2" id="KW-0805">Transcription regulation</keyword>
<evidence type="ECO:0000256" key="2">
    <source>
        <dbReference type="ARBA" id="ARBA00023015"/>
    </source>
</evidence>
<dbReference type="GO" id="GO:0006352">
    <property type="term" value="P:DNA-templated transcription initiation"/>
    <property type="evidence" value="ECO:0007669"/>
    <property type="project" value="InterPro"/>
</dbReference>
<dbReference type="InterPro" id="IPR036388">
    <property type="entry name" value="WH-like_DNA-bd_sf"/>
</dbReference>
<dbReference type="OrthoDB" id="9784984at2"/>
<dbReference type="InterPro" id="IPR013325">
    <property type="entry name" value="RNA_pol_sigma_r2"/>
</dbReference>
<dbReference type="AlphaFoldDB" id="A0A239LDF3"/>
<evidence type="ECO:0000256" key="4">
    <source>
        <dbReference type="ARBA" id="ARBA00023163"/>
    </source>
</evidence>
<dbReference type="RefSeq" id="WP_089409616.1">
    <property type="nucleotide sequence ID" value="NZ_FZOU01000006.1"/>
</dbReference>